<dbReference type="InterPro" id="IPR030395">
    <property type="entry name" value="GP_PDE_dom"/>
</dbReference>
<dbReference type="SUPFAM" id="SSF51695">
    <property type="entry name" value="PLC-like phosphodiesterases"/>
    <property type="match status" value="1"/>
</dbReference>
<dbReference type="RefSeq" id="WP_163820797.1">
    <property type="nucleotide sequence ID" value="NZ_JAAGOB010000015.1"/>
</dbReference>
<gene>
    <name evidence="2" type="ORF">G1H11_22200</name>
</gene>
<reference evidence="2 3" key="1">
    <citation type="submission" date="2020-02" db="EMBL/GenBank/DDBJ databases">
        <authorList>
            <person name="Li X.-J."/>
            <person name="Feng X.-M."/>
        </authorList>
    </citation>
    <scope>NUCLEOTIDE SEQUENCE [LARGE SCALE GENOMIC DNA]</scope>
    <source>
        <strain evidence="2 3">CGMCC 4.7225</strain>
    </source>
</reference>
<evidence type="ECO:0000259" key="1">
    <source>
        <dbReference type="PROSITE" id="PS51704"/>
    </source>
</evidence>
<sequence>MNFINCGHRGAMSTAPENTLSSFAAAVEQGANEIELDLRLSKDGTIVVIHDATVDRTTDGSGAVSTLTLDELRTFDAGDSERIPTFDEVLDATDVALQIEIKDPAVIEPLSALLADRADHLDRLSPTSFDEDVVGDVARRLPSTLVGLISKTASYELLDRAEALGARRVLVGWEGTDRPLVRTAQDRGFHVNVWPVNSAEQLRTAAELGVDGFTTDYPGLLFEHGYDLRDGRLVSR</sequence>
<comment type="caution">
    <text evidence="2">The sequence shown here is derived from an EMBL/GenBank/DDBJ whole genome shotgun (WGS) entry which is preliminary data.</text>
</comment>
<evidence type="ECO:0000313" key="3">
    <source>
        <dbReference type="Proteomes" id="UP000469185"/>
    </source>
</evidence>
<dbReference type="Gene3D" id="3.20.20.190">
    <property type="entry name" value="Phosphatidylinositol (PI) phosphodiesterase"/>
    <property type="match status" value="1"/>
</dbReference>
<accession>A0A6N9YSR1</accession>
<dbReference type="GO" id="GO:0008081">
    <property type="term" value="F:phosphoric diester hydrolase activity"/>
    <property type="evidence" value="ECO:0007669"/>
    <property type="project" value="InterPro"/>
</dbReference>
<dbReference type="PANTHER" id="PTHR46211">
    <property type="entry name" value="GLYCEROPHOSPHORYL DIESTER PHOSPHODIESTERASE"/>
    <property type="match status" value="1"/>
</dbReference>
<dbReference type="AlphaFoldDB" id="A0A6N9YSR1"/>
<organism evidence="2 3">
    <name type="scientific">Phytoactinopolyspora alkaliphila</name>
    <dbReference type="NCBI Taxonomy" id="1783498"/>
    <lineage>
        <taxon>Bacteria</taxon>
        <taxon>Bacillati</taxon>
        <taxon>Actinomycetota</taxon>
        <taxon>Actinomycetes</taxon>
        <taxon>Jiangellales</taxon>
        <taxon>Jiangellaceae</taxon>
        <taxon>Phytoactinopolyspora</taxon>
    </lineage>
</organism>
<dbReference type="EMBL" id="JAAGOB010000015">
    <property type="protein sequence ID" value="NED98014.1"/>
    <property type="molecule type" value="Genomic_DNA"/>
</dbReference>
<dbReference type="InterPro" id="IPR017946">
    <property type="entry name" value="PLC-like_Pdiesterase_TIM-brl"/>
</dbReference>
<proteinExistence type="predicted"/>
<dbReference type="Proteomes" id="UP000469185">
    <property type="component" value="Unassembled WGS sequence"/>
</dbReference>
<protein>
    <submittedName>
        <fullName evidence="2">Glycerophosphodiester phosphodiesterase</fullName>
    </submittedName>
</protein>
<dbReference type="GO" id="GO:0006629">
    <property type="term" value="P:lipid metabolic process"/>
    <property type="evidence" value="ECO:0007669"/>
    <property type="project" value="InterPro"/>
</dbReference>
<name>A0A6N9YSR1_9ACTN</name>
<dbReference type="PANTHER" id="PTHR46211:SF1">
    <property type="entry name" value="GLYCEROPHOSPHODIESTER PHOSPHODIESTERASE, CYTOPLASMIC"/>
    <property type="match status" value="1"/>
</dbReference>
<feature type="domain" description="GP-PDE" evidence="1">
    <location>
        <begin position="3"/>
        <end position="225"/>
    </location>
</feature>
<keyword evidence="3" id="KW-1185">Reference proteome</keyword>
<dbReference type="PROSITE" id="PS51704">
    <property type="entry name" value="GP_PDE"/>
    <property type="match status" value="1"/>
</dbReference>
<evidence type="ECO:0000313" key="2">
    <source>
        <dbReference type="EMBL" id="NED98014.1"/>
    </source>
</evidence>
<dbReference type="Pfam" id="PF03009">
    <property type="entry name" value="GDPD"/>
    <property type="match status" value="1"/>
</dbReference>